<name>A0A7S4A3J6_9STRA</name>
<feature type="compositionally biased region" description="Pro residues" evidence="4">
    <location>
        <begin position="559"/>
        <end position="580"/>
    </location>
</feature>
<accession>A0A7S4A3J6</accession>
<dbReference type="Proteomes" id="UP000789595">
    <property type="component" value="Unassembled WGS sequence"/>
</dbReference>
<dbReference type="PANTHER" id="PTHR45641:SF19">
    <property type="entry name" value="NEPHROCYSTIN-3"/>
    <property type="match status" value="1"/>
</dbReference>
<dbReference type="PANTHER" id="PTHR45641">
    <property type="entry name" value="TETRATRICOPEPTIDE REPEAT PROTEIN (AFU_ORTHOLOGUE AFUA_6G03870)"/>
    <property type="match status" value="1"/>
</dbReference>
<dbReference type="SUPFAM" id="SSF52949">
    <property type="entry name" value="Macro domain-like"/>
    <property type="match status" value="1"/>
</dbReference>
<dbReference type="InterPro" id="IPR002589">
    <property type="entry name" value="Macro_dom"/>
</dbReference>
<keyword evidence="2 3" id="KW-0802">TPR repeat</keyword>
<gene>
    <name evidence="6" type="ORF">PCAL00307_LOCUS17901</name>
    <name evidence="7" type="ORF">PECAL_6P18390</name>
</gene>
<dbReference type="SMART" id="SM00028">
    <property type="entry name" value="TPR"/>
    <property type="match status" value="7"/>
</dbReference>
<dbReference type="Pfam" id="PF01661">
    <property type="entry name" value="Macro"/>
    <property type="match status" value="1"/>
</dbReference>
<dbReference type="EMBL" id="HBIW01020786">
    <property type="protein sequence ID" value="CAE0702456.1"/>
    <property type="molecule type" value="Transcribed_RNA"/>
</dbReference>
<evidence type="ECO:0000313" key="8">
    <source>
        <dbReference type="Proteomes" id="UP000789595"/>
    </source>
</evidence>
<organism evidence="6">
    <name type="scientific">Pelagomonas calceolata</name>
    <dbReference type="NCBI Taxonomy" id="35677"/>
    <lineage>
        <taxon>Eukaryota</taxon>
        <taxon>Sar</taxon>
        <taxon>Stramenopiles</taxon>
        <taxon>Ochrophyta</taxon>
        <taxon>Pelagophyceae</taxon>
        <taxon>Pelagomonadales</taxon>
        <taxon>Pelagomonadaceae</taxon>
        <taxon>Pelagomonas</taxon>
    </lineage>
</organism>
<dbReference type="AlphaFoldDB" id="A0A7S4A3J6"/>
<dbReference type="SUPFAM" id="SSF48452">
    <property type="entry name" value="TPR-like"/>
    <property type="match status" value="3"/>
</dbReference>
<evidence type="ECO:0000256" key="3">
    <source>
        <dbReference type="PROSITE-ProRule" id="PRU00339"/>
    </source>
</evidence>
<feature type="repeat" description="TPR" evidence="3">
    <location>
        <begin position="198"/>
        <end position="231"/>
    </location>
</feature>
<protein>
    <recommendedName>
        <fullName evidence="5">Macro domain-containing protein</fullName>
    </recommendedName>
</protein>
<dbReference type="Gene3D" id="3.40.220.10">
    <property type="entry name" value="Leucine Aminopeptidase, subunit E, domain 1"/>
    <property type="match status" value="1"/>
</dbReference>
<feature type="region of interest" description="Disordered" evidence="4">
    <location>
        <begin position="559"/>
        <end position="582"/>
    </location>
</feature>
<dbReference type="EMBL" id="CAKKNE010000006">
    <property type="protein sequence ID" value="CAH0380196.1"/>
    <property type="molecule type" value="Genomic_DNA"/>
</dbReference>
<dbReference type="PROSITE" id="PS51154">
    <property type="entry name" value="MACRO"/>
    <property type="match status" value="1"/>
</dbReference>
<feature type="repeat" description="TPR" evidence="3">
    <location>
        <begin position="236"/>
        <end position="269"/>
    </location>
</feature>
<reference evidence="7" key="2">
    <citation type="submission" date="2021-11" db="EMBL/GenBank/DDBJ databases">
        <authorList>
            <consortium name="Genoscope - CEA"/>
            <person name="William W."/>
        </authorList>
    </citation>
    <scope>NUCLEOTIDE SEQUENCE</scope>
</reference>
<keyword evidence="8" id="KW-1185">Reference proteome</keyword>
<dbReference type="OrthoDB" id="6133115at2759"/>
<dbReference type="Pfam" id="PF13424">
    <property type="entry name" value="TPR_12"/>
    <property type="match status" value="3"/>
</dbReference>
<dbReference type="PROSITE" id="PS50005">
    <property type="entry name" value="TPR"/>
    <property type="match status" value="3"/>
</dbReference>
<dbReference type="InterPro" id="IPR011990">
    <property type="entry name" value="TPR-like_helical_dom_sf"/>
</dbReference>
<evidence type="ECO:0000313" key="6">
    <source>
        <dbReference type="EMBL" id="CAE0702456.1"/>
    </source>
</evidence>
<keyword evidence="1" id="KW-0677">Repeat</keyword>
<evidence type="ECO:0000313" key="7">
    <source>
        <dbReference type="EMBL" id="CAH0380196.1"/>
    </source>
</evidence>
<evidence type="ECO:0000256" key="4">
    <source>
        <dbReference type="SAM" id="MobiDB-lite"/>
    </source>
</evidence>
<dbReference type="Gene3D" id="1.25.40.10">
    <property type="entry name" value="Tetratricopeptide repeat domain"/>
    <property type="match status" value="3"/>
</dbReference>
<dbReference type="InterPro" id="IPR019734">
    <property type="entry name" value="TPR_rpt"/>
</dbReference>
<dbReference type="SMART" id="SM00506">
    <property type="entry name" value="A1pp"/>
    <property type="match status" value="1"/>
</dbReference>
<feature type="repeat" description="TPR" evidence="3">
    <location>
        <begin position="34"/>
        <end position="67"/>
    </location>
</feature>
<evidence type="ECO:0000259" key="5">
    <source>
        <dbReference type="PROSITE" id="PS51154"/>
    </source>
</evidence>
<dbReference type="Pfam" id="PF13374">
    <property type="entry name" value="TPR_10"/>
    <property type="match status" value="1"/>
</dbReference>
<sequence>MATGDDALAKNRDVFAKTLRMEETQFGRSDPRLAETLKSLGETHAALGEHRDAVDTLERALELTIRHNGRDSLEASAVLHSLGNAHGDLGDHATKRDLLERALDNYTEDDAAVAQTAYELALAHGELGDDARKKQLLERALAIEERELGRDHADLAITLMHLGQVYATTGEHAKRVVVLERALAIEEREYGPAHADLVASLNNCGVAYSEIGDHERALTLFSRALAIEEREDTVESSTLHNVGGAYFGLQDYEQASHVFDRALELDMDRHGEKGAEIVASILLLGSAHEALSEIETAYELYMHALTICGGDHPSLEACREALQRVAPPDDGLTDGLVEIERHALTHGELVVSSGSVVDAHVDAIVNAANERCLGGSGADGAITRAGGASLAEARQALPVSDDKRCHTGDAVLTSGSFGSLRCACVIHAVGPDYRQVDLKKGDALLRSAYGEAMRLARDQDCSTVAFSLLSAGVFRGSRSLDDVLMIAVEALRDACFEGLDRVHLVAFSPEEQEVLQRVAAAPPVSVESSEEEYACERGCGFTGSFGDVEKHEAACAYEPPAPVQTPRPVTPPQKLPPLSPEPDWAKIATAARSKVEMLEARVRALERASPSKSRYYDSSDSDEEEEFFYTRTPYTTKKLPPLDTLPARSLSAALRRGRPLRRDDYERRSLWQMLK</sequence>
<reference evidence="6" key="1">
    <citation type="submission" date="2021-01" db="EMBL/GenBank/DDBJ databases">
        <authorList>
            <person name="Corre E."/>
            <person name="Pelletier E."/>
            <person name="Niang G."/>
            <person name="Scheremetjew M."/>
            <person name="Finn R."/>
            <person name="Kale V."/>
            <person name="Holt S."/>
            <person name="Cochrane G."/>
            <person name="Meng A."/>
            <person name="Brown T."/>
            <person name="Cohen L."/>
        </authorList>
    </citation>
    <scope>NUCLEOTIDE SEQUENCE</scope>
    <source>
        <strain evidence="6">CCMP1756</strain>
    </source>
</reference>
<dbReference type="InterPro" id="IPR043472">
    <property type="entry name" value="Macro_dom-like"/>
</dbReference>
<evidence type="ECO:0000256" key="2">
    <source>
        <dbReference type="ARBA" id="ARBA00022803"/>
    </source>
</evidence>
<feature type="domain" description="Macro" evidence="5">
    <location>
        <begin position="336"/>
        <end position="523"/>
    </location>
</feature>
<evidence type="ECO:0000256" key="1">
    <source>
        <dbReference type="ARBA" id="ARBA00022737"/>
    </source>
</evidence>
<proteinExistence type="predicted"/>